<dbReference type="Pfam" id="PF00731">
    <property type="entry name" value="AIRC"/>
    <property type="match status" value="1"/>
</dbReference>
<organism evidence="2 3">
    <name type="scientific">Anaerosporomusa subterranea</name>
    <dbReference type="NCBI Taxonomy" id="1794912"/>
    <lineage>
        <taxon>Bacteria</taxon>
        <taxon>Bacillati</taxon>
        <taxon>Bacillota</taxon>
        <taxon>Negativicutes</taxon>
        <taxon>Acetonemataceae</taxon>
        <taxon>Anaerosporomusa</taxon>
    </lineage>
</organism>
<evidence type="ECO:0000313" key="3">
    <source>
        <dbReference type="Proteomes" id="UP000076268"/>
    </source>
</evidence>
<keyword evidence="3" id="KW-1185">Reference proteome</keyword>
<dbReference type="GO" id="GO:0006189">
    <property type="term" value="P:'de novo' IMP biosynthetic process"/>
    <property type="evidence" value="ECO:0007669"/>
    <property type="project" value="InterPro"/>
</dbReference>
<dbReference type="GO" id="GO:0016787">
    <property type="term" value="F:hydrolase activity"/>
    <property type="evidence" value="ECO:0007669"/>
    <property type="project" value="InterPro"/>
</dbReference>
<dbReference type="STRING" id="1794912.AXX12_02805"/>
<protein>
    <submittedName>
        <fullName evidence="2">1-(5-phosphoribosyl)-5-amino-4-imidazole-carboxylate carboxylase</fullName>
    </submittedName>
</protein>
<dbReference type="EMBL" id="LSGP01000013">
    <property type="protein sequence ID" value="KYZ77082.1"/>
    <property type="molecule type" value="Genomic_DNA"/>
</dbReference>
<dbReference type="PANTHER" id="PTHR43064:SF1">
    <property type="entry name" value="SLL1489 PROTEIN"/>
    <property type="match status" value="1"/>
</dbReference>
<dbReference type="AlphaFoldDB" id="A0A154BT26"/>
<dbReference type="InterPro" id="IPR039476">
    <property type="entry name" value="P2CMN_synthase_LarB"/>
</dbReference>
<sequence>MDDKQLIELLESYRSGQISTEEGVAALRTLPYEDLGFAKIDHHRTIRQGFPEVIFCQGKTVEQVATIATRLAGHNNNLLATRATHEMFEAVKLSVPDAVYREQSRLITVKRDETVVDPDRFILVVTAGTGDIPVAEEAAITAEMMGNTVKTVYDVGVAGIHRLIAQYDLLQQANVLIVVAGMEGALASVVGGMVAKPVIAVPTSVGYGANFGGLSALLAMLNSCAAGIGVVNIDNGFGAGRLASMINQMR</sequence>
<dbReference type="SMART" id="SM01001">
    <property type="entry name" value="AIRC"/>
    <property type="match status" value="1"/>
</dbReference>
<feature type="domain" description="PurE" evidence="1">
    <location>
        <begin position="120"/>
        <end position="250"/>
    </location>
</feature>
<dbReference type="RefSeq" id="WP_066238757.1">
    <property type="nucleotide sequence ID" value="NZ_LSGP01000013.1"/>
</dbReference>
<dbReference type="Gene3D" id="3.40.50.1970">
    <property type="match status" value="1"/>
</dbReference>
<name>A0A154BT26_ANASB</name>
<dbReference type="Proteomes" id="UP000076268">
    <property type="component" value="Unassembled WGS sequence"/>
</dbReference>
<dbReference type="InterPro" id="IPR000031">
    <property type="entry name" value="PurE_dom"/>
</dbReference>
<dbReference type="PANTHER" id="PTHR43064">
    <property type="entry name" value="PHOSPHORIBOSYLAMINOIMIDAZOLE CARBOXYLASE-RELATED"/>
    <property type="match status" value="1"/>
</dbReference>
<reference evidence="2 3" key="1">
    <citation type="submission" date="2016-02" db="EMBL/GenBank/DDBJ databases">
        <title>Anaerosporomusa subterraneum gen. nov., sp. nov., a spore-forming obligate anaerobe isolated from saprolite.</title>
        <authorList>
            <person name="Choi J.K."/>
            <person name="Shah M."/>
            <person name="Yee N."/>
        </authorList>
    </citation>
    <scope>NUCLEOTIDE SEQUENCE [LARGE SCALE GENOMIC DNA]</scope>
    <source>
        <strain evidence="2 3">RU4</strain>
    </source>
</reference>
<dbReference type="NCBIfam" id="NF033503">
    <property type="entry name" value="LarB"/>
    <property type="match status" value="1"/>
</dbReference>
<gene>
    <name evidence="2" type="ORF">AXX12_02805</name>
</gene>
<evidence type="ECO:0000313" key="2">
    <source>
        <dbReference type="EMBL" id="KYZ77082.1"/>
    </source>
</evidence>
<proteinExistence type="predicted"/>
<evidence type="ECO:0000259" key="1">
    <source>
        <dbReference type="SMART" id="SM01001"/>
    </source>
</evidence>
<accession>A0A154BT26</accession>
<comment type="caution">
    <text evidence="2">The sequence shown here is derived from an EMBL/GenBank/DDBJ whole genome shotgun (WGS) entry which is preliminary data.</text>
</comment>
<dbReference type="OrthoDB" id="9782511at2"/>
<dbReference type="SUPFAM" id="SSF52255">
    <property type="entry name" value="N5-CAIR mutase (phosphoribosylaminoimidazole carboxylase, PurE)"/>
    <property type="match status" value="1"/>
</dbReference>